<keyword evidence="2 7" id="KW-0808">Transferase</keyword>
<dbReference type="GO" id="GO:0006612">
    <property type="term" value="P:protein targeting to membrane"/>
    <property type="evidence" value="ECO:0007669"/>
    <property type="project" value="TreeGrafter"/>
</dbReference>
<evidence type="ECO:0000256" key="4">
    <source>
        <dbReference type="ARBA" id="ARBA00022989"/>
    </source>
</evidence>
<dbReference type="PANTHER" id="PTHR22883">
    <property type="entry name" value="ZINC FINGER DHHC DOMAIN CONTAINING PROTEIN"/>
    <property type="match status" value="1"/>
</dbReference>
<evidence type="ECO:0000313" key="10">
    <source>
        <dbReference type="Proteomes" id="UP000001307"/>
    </source>
</evidence>
<sequence length="312" mass="35900">MKVKPENKQENPPRKNGFVCPLDTKQVSLWIVFFLFVSYTFVLVIPVFKLWYIPFSIEVIAVFCFVFFTLRTTWIDPADFSVRYNNGERPQFKKTKDNPHVIKNLYCQICKINVDSRTKHCRNCNKCISTFDHHCDWLNTCVGMRNYRYFIGTLISAQIMIFVTFLLNLLVVIGLAVASRPMLVKPHPILDDAELAVIVISSIVAILLIVVILFVAQLFFFHLKLIKGKQTTYDYIIAKRKLQEQRAREAKENAEKKAEMNEAFEVCSEPGGLPEEEEILESRAEKQKRVKSATTVATISDVRMDDQGATDS</sequence>
<evidence type="ECO:0000256" key="1">
    <source>
        <dbReference type="ARBA" id="ARBA00004141"/>
    </source>
</evidence>
<evidence type="ECO:0000256" key="6">
    <source>
        <dbReference type="ARBA" id="ARBA00023315"/>
    </source>
</evidence>
<feature type="domain" description="Palmitoyltransferase DHHC" evidence="8">
    <location>
        <begin position="103"/>
        <end position="236"/>
    </location>
</feature>
<feature type="transmembrane region" description="Helical" evidence="7">
    <location>
        <begin position="27"/>
        <end position="45"/>
    </location>
</feature>
<organism evidence="9 10">
    <name type="scientific">Oikopleura dioica</name>
    <name type="common">Tunicate</name>
    <dbReference type="NCBI Taxonomy" id="34765"/>
    <lineage>
        <taxon>Eukaryota</taxon>
        <taxon>Metazoa</taxon>
        <taxon>Chordata</taxon>
        <taxon>Tunicata</taxon>
        <taxon>Appendicularia</taxon>
        <taxon>Copelata</taxon>
        <taxon>Oikopleuridae</taxon>
        <taxon>Oikopleura</taxon>
    </lineage>
</organism>
<evidence type="ECO:0000259" key="8">
    <source>
        <dbReference type="Pfam" id="PF01529"/>
    </source>
</evidence>
<evidence type="ECO:0000256" key="7">
    <source>
        <dbReference type="RuleBase" id="RU079119"/>
    </source>
</evidence>
<dbReference type="Pfam" id="PF01529">
    <property type="entry name" value="DHHC"/>
    <property type="match status" value="1"/>
</dbReference>
<dbReference type="OrthoDB" id="272303at2759"/>
<dbReference type="GO" id="GO:0016020">
    <property type="term" value="C:membrane"/>
    <property type="evidence" value="ECO:0007669"/>
    <property type="project" value="UniProtKB-SubCell"/>
</dbReference>
<dbReference type="GO" id="GO:0019706">
    <property type="term" value="F:protein-cysteine S-palmitoyltransferase activity"/>
    <property type="evidence" value="ECO:0007669"/>
    <property type="project" value="UniProtKB-EC"/>
</dbReference>
<dbReference type="AlphaFoldDB" id="E4X8J0"/>
<comment type="subcellular location">
    <subcellularLocation>
        <location evidence="1">Membrane</location>
        <topology evidence="1">Multi-pass membrane protein</topology>
    </subcellularLocation>
</comment>
<feature type="transmembrane region" description="Helical" evidence="7">
    <location>
        <begin position="51"/>
        <end position="70"/>
    </location>
</feature>
<feature type="transmembrane region" description="Helical" evidence="7">
    <location>
        <begin position="195"/>
        <end position="221"/>
    </location>
</feature>
<dbReference type="EMBL" id="FN653029">
    <property type="protein sequence ID" value="CBY08224.1"/>
    <property type="molecule type" value="Genomic_DNA"/>
</dbReference>
<name>E4X8J0_OIKDI</name>
<keyword evidence="10" id="KW-1185">Reference proteome</keyword>
<dbReference type="InterPro" id="IPR001594">
    <property type="entry name" value="Palmitoyltrfase_DHHC"/>
</dbReference>
<reference evidence="9 10" key="1">
    <citation type="journal article" date="2010" name="Science">
        <title>Plasticity of animal genome architecture unmasked by rapid evolution of a pelagic tunicate.</title>
        <authorList>
            <person name="Denoeud F."/>
            <person name="Henriet S."/>
            <person name="Mungpakdee S."/>
            <person name="Aury J.M."/>
            <person name="Da Silva C."/>
            <person name="Brinkmann H."/>
            <person name="Mikhaleva J."/>
            <person name="Olsen L.C."/>
            <person name="Jubin C."/>
            <person name="Canestro C."/>
            <person name="Bouquet J.M."/>
            <person name="Danks G."/>
            <person name="Poulain J."/>
            <person name="Campsteijn C."/>
            <person name="Adamski M."/>
            <person name="Cross I."/>
            <person name="Yadetie F."/>
            <person name="Muffato M."/>
            <person name="Louis A."/>
            <person name="Butcher S."/>
            <person name="Tsagkogeorga G."/>
            <person name="Konrad A."/>
            <person name="Singh S."/>
            <person name="Jensen M.F."/>
            <person name="Cong E.H."/>
            <person name="Eikeseth-Otteraa H."/>
            <person name="Noel B."/>
            <person name="Anthouard V."/>
            <person name="Porcel B.M."/>
            <person name="Kachouri-Lafond R."/>
            <person name="Nishino A."/>
            <person name="Ugolini M."/>
            <person name="Chourrout P."/>
            <person name="Nishida H."/>
            <person name="Aasland R."/>
            <person name="Huzurbazar S."/>
            <person name="Westhof E."/>
            <person name="Delsuc F."/>
            <person name="Lehrach H."/>
            <person name="Reinhardt R."/>
            <person name="Weissenbach J."/>
            <person name="Roy S.W."/>
            <person name="Artiguenave F."/>
            <person name="Postlethwait J.H."/>
            <person name="Manak J.R."/>
            <person name="Thompson E.M."/>
            <person name="Jaillon O."/>
            <person name="Du Pasquier L."/>
            <person name="Boudinot P."/>
            <person name="Liberles D.A."/>
            <person name="Volff J.N."/>
            <person name="Philippe H."/>
            <person name="Lenhard B."/>
            <person name="Roest Crollius H."/>
            <person name="Wincker P."/>
            <person name="Chourrout D."/>
        </authorList>
    </citation>
    <scope>NUCLEOTIDE SEQUENCE [LARGE SCALE GENOMIC DNA]</scope>
</reference>
<dbReference type="Proteomes" id="UP000001307">
    <property type="component" value="Unassembled WGS sequence"/>
</dbReference>
<keyword evidence="3 7" id="KW-0812">Transmembrane</keyword>
<evidence type="ECO:0000256" key="2">
    <source>
        <dbReference type="ARBA" id="ARBA00022679"/>
    </source>
</evidence>
<evidence type="ECO:0000256" key="3">
    <source>
        <dbReference type="ARBA" id="ARBA00022692"/>
    </source>
</evidence>
<dbReference type="InParanoid" id="E4X8J0"/>
<comment type="catalytic activity">
    <reaction evidence="7">
        <text>L-cysteinyl-[protein] + hexadecanoyl-CoA = S-hexadecanoyl-L-cysteinyl-[protein] + CoA</text>
        <dbReference type="Rhea" id="RHEA:36683"/>
        <dbReference type="Rhea" id="RHEA-COMP:10131"/>
        <dbReference type="Rhea" id="RHEA-COMP:11032"/>
        <dbReference type="ChEBI" id="CHEBI:29950"/>
        <dbReference type="ChEBI" id="CHEBI:57287"/>
        <dbReference type="ChEBI" id="CHEBI:57379"/>
        <dbReference type="ChEBI" id="CHEBI:74151"/>
        <dbReference type="EC" id="2.3.1.225"/>
    </reaction>
</comment>
<comment type="similarity">
    <text evidence="7">Belongs to the DHHC palmitoyltransferase family.</text>
</comment>
<protein>
    <recommendedName>
        <fullName evidence="7">Palmitoyltransferase</fullName>
        <ecNumber evidence="7">2.3.1.225</ecNumber>
    </recommendedName>
</protein>
<accession>E4X8J0</accession>
<dbReference type="PROSITE" id="PS50216">
    <property type="entry name" value="DHHC"/>
    <property type="match status" value="1"/>
</dbReference>
<evidence type="ECO:0000256" key="5">
    <source>
        <dbReference type="ARBA" id="ARBA00023136"/>
    </source>
</evidence>
<keyword evidence="4 7" id="KW-1133">Transmembrane helix</keyword>
<dbReference type="InterPro" id="IPR039859">
    <property type="entry name" value="PFA4/ZDH16/20/ERF2-like"/>
</dbReference>
<keyword evidence="5 7" id="KW-0472">Membrane</keyword>
<dbReference type="GO" id="GO:0005794">
    <property type="term" value="C:Golgi apparatus"/>
    <property type="evidence" value="ECO:0007669"/>
    <property type="project" value="TreeGrafter"/>
</dbReference>
<comment type="domain">
    <text evidence="7">The DHHC domain is required for palmitoyltransferase activity.</text>
</comment>
<dbReference type="EC" id="2.3.1.225" evidence="7"/>
<proteinExistence type="inferred from homology"/>
<dbReference type="PANTHER" id="PTHR22883:SF203">
    <property type="entry name" value="PALMITOYLTRANSFERASE"/>
    <property type="match status" value="1"/>
</dbReference>
<feature type="transmembrane region" description="Helical" evidence="7">
    <location>
        <begin position="149"/>
        <end position="175"/>
    </location>
</feature>
<evidence type="ECO:0000313" key="9">
    <source>
        <dbReference type="EMBL" id="CBY08224.1"/>
    </source>
</evidence>
<keyword evidence="6 7" id="KW-0012">Acyltransferase</keyword>
<gene>
    <name evidence="9" type="ORF">GSOID_T00004237001</name>
</gene>
<dbReference type="GO" id="GO:0005783">
    <property type="term" value="C:endoplasmic reticulum"/>
    <property type="evidence" value="ECO:0007669"/>
    <property type="project" value="TreeGrafter"/>
</dbReference>